<keyword evidence="7" id="KW-0813">Transport</keyword>
<keyword evidence="4 7" id="KW-0812">Transmembrane</keyword>
<evidence type="ECO:0000313" key="9">
    <source>
        <dbReference type="EMBL" id="MBL4918685.1"/>
    </source>
</evidence>
<feature type="transmembrane region" description="Helical" evidence="7">
    <location>
        <begin position="92"/>
        <end position="122"/>
    </location>
</feature>
<dbReference type="Proteomes" id="UP000648908">
    <property type="component" value="Unassembled WGS sequence"/>
</dbReference>
<comment type="similarity">
    <text evidence="7">Belongs to the TRAP transporter large permease family.</text>
</comment>
<dbReference type="GO" id="GO:0005886">
    <property type="term" value="C:plasma membrane"/>
    <property type="evidence" value="ECO:0007669"/>
    <property type="project" value="UniProtKB-SubCell"/>
</dbReference>
<dbReference type="Pfam" id="PF06808">
    <property type="entry name" value="DctM"/>
    <property type="match status" value="1"/>
</dbReference>
<dbReference type="RefSeq" id="WP_202689666.1">
    <property type="nucleotide sequence ID" value="NZ_JAESVN010000008.1"/>
</dbReference>
<feature type="transmembrane region" description="Helical" evidence="7">
    <location>
        <begin position="334"/>
        <end position="351"/>
    </location>
</feature>
<comment type="subcellular location">
    <subcellularLocation>
        <location evidence="1 7">Cell inner membrane</location>
        <topology evidence="1 7">Multi-pass membrane protein</topology>
    </subcellularLocation>
</comment>
<comment type="subunit">
    <text evidence="7">The complex comprises the extracytoplasmic solute receptor protein and the two transmembrane proteins.</text>
</comment>
<dbReference type="AlphaFoldDB" id="A0A8K0VGM1"/>
<reference evidence="9" key="1">
    <citation type="submission" date="2021-01" db="EMBL/GenBank/DDBJ databases">
        <title>Tabrizicola alba sp. nov. a motile alkaliphilic bacterium isolated from a soda lake.</title>
        <authorList>
            <person name="Szuroczki S."/>
            <person name="Abbaszade G."/>
            <person name="Schumann P."/>
            <person name="Toth E."/>
        </authorList>
    </citation>
    <scope>NUCLEOTIDE SEQUENCE</scope>
    <source>
        <strain evidence="9">DMG-N-6</strain>
    </source>
</reference>
<evidence type="ECO:0000256" key="4">
    <source>
        <dbReference type="ARBA" id="ARBA00022692"/>
    </source>
</evidence>
<feature type="transmembrane region" description="Helical" evidence="7">
    <location>
        <begin position="270"/>
        <end position="292"/>
    </location>
</feature>
<proteinExistence type="inferred from homology"/>
<accession>A0A8K0VGM1</accession>
<dbReference type="InterPro" id="IPR010656">
    <property type="entry name" value="DctM"/>
</dbReference>
<keyword evidence="6 7" id="KW-0472">Membrane</keyword>
<dbReference type="NCBIfam" id="TIGR00786">
    <property type="entry name" value="dctM"/>
    <property type="match status" value="1"/>
</dbReference>
<evidence type="ECO:0000259" key="8">
    <source>
        <dbReference type="Pfam" id="PF06808"/>
    </source>
</evidence>
<dbReference type="GO" id="GO:0022857">
    <property type="term" value="F:transmembrane transporter activity"/>
    <property type="evidence" value="ECO:0007669"/>
    <property type="project" value="UniProtKB-UniRule"/>
</dbReference>
<organism evidence="9 10">
    <name type="scientific">Szabonella alba</name>
    <dbReference type="NCBI Taxonomy" id="2804194"/>
    <lineage>
        <taxon>Bacteria</taxon>
        <taxon>Pseudomonadati</taxon>
        <taxon>Pseudomonadota</taxon>
        <taxon>Alphaproteobacteria</taxon>
        <taxon>Rhodobacterales</taxon>
        <taxon>Paracoccaceae</taxon>
        <taxon>Szabonella</taxon>
    </lineage>
</organism>
<dbReference type="EMBL" id="JAESVN010000008">
    <property type="protein sequence ID" value="MBL4918685.1"/>
    <property type="molecule type" value="Genomic_DNA"/>
</dbReference>
<feature type="transmembrane region" description="Helical" evidence="7">
    <location>
        <begin position="395"/>
        <end position="418"/>
    </location>
</feature>
<evidence type="ECO:0000256" key="1">
    <source>
        <dbReference type="ARBA" id="ARBA00004429"/>
    </source>
</evidence>
<feature type="transmembrane region" description="Helical" evidence="7">
    <location>
        <begin position="169"/>
        <end position="191"/>
    </location>
</feature>
<feature type="transmembrane region" description="Helical" evidence="7">
    <location>
        <begin position="6"/>
        <end position="31"/>
    </location>
</feature>
<keyword evidence="2" id="KW-1003">Cell membrane</keyword>
<evidence type="ECO:0000256" key="3">
    <source>
        <dbReference type="ARBA" id="ARBA00022519"/>
    </source>
</evidence>
<gene>
    <name evidence="9" type="ORF">JL811_15780</name>
</gene>
<evidence type="ECO:0000256" key="5">
    <source>
        <dbReference type="ARBA" id="ARBA00022989"/>
    </source>
</evidence>
<evidence type="ECO:0000313" key="10">
    <source>
        <dbReference type="Proteomes" id="UP000648908"/>
    </source>
</evidence>
<dbReference type="InterPro" id="IPR004681">
    <property type="entry name" value="TRAP_DctM"/>
</dbReference>
<feature type="transmembrane region" description="Helical" evidence="7">
    <location>
        <begin position="52"/>
        <end position="72"/>
    </location>
</feature>
<dbReference type="PANTHER" id="PTHR33362:SF5">
    <property type="entry name" value="C4-DICARBOXYLATE TRAP TRANSPORTER LARGE PERMEASE PROTEIN DCTM"/>
    <property type="match status" value="1"/>
</dbReference>
<keyword evidence="3 7" id="KW-0997">Cell inner membrane</keyword>
<evidence type="ECO:0000256" key="6">
    <source>
        <dbReference type="ARBA" id="ARBA00023136"/>
    </source>
</evidence>
<feature type="transmembrane region" description="Helical" evidence="7">
    <location>
        <begin position="312"/>
        <end position="329"/>
    </location>
</feature>
<name>A0A8K0VGM1_9RHOB</name>
<sequence>MNTALALSLLIFFIIGVPIAVAIGLASIIGIEVQGRLPMLIVAQRMFTGLDSYPLMAIPLFILAGNLMSAGGISHRLVELAKSIVGGIQGGLAASCVLTCMLFASVSGSSVATTFAIGAILIPAMVRQGYPAPLAASVQASSAELGVLIPPSIPLILYGVSTETSIGQLFLAGIGPGFLVAGALMALVLILCRIKGIGKMDGIDRPRLLPSFIAALPAMLVPVVILGGIYSGIFTPTEASAMAVVCAVVVGMLFYKELKFRDLPGILKQTMLATSAIMLIISAAALFSFLIARSGLPNEVAAWFKDMFESRIAFLLAVNILLLMVGMFIETSAAILVLAPILTPIAIAYGVDPVHFGLIIVVNLALGMITPPLGVNLFAACTVARLPVERIIPQLLWFVLTVFAALMVVTYVPAISLWPMQMIMGIGP</sequence>
<dbReference type="PIRSF" id="PIRSF006066">
    <property type="entry name" value="HI0050"/>
    <property type="match status" value="1"/>
</dbReference>
<feature type="transmembrane region" description="Helical" evidence="7">
    <location>
        <begin position="212"/>
        <end position="233"/>
    </location>
</feature>
<keyword evidence="10" id="KW-1185">Reference proteome</keyword>
<dbReference type="PANTHER" id="PTHR33362">
    <property type="entry name" value="SIALIC ACID TRAP TRANSPORTER PERMEASE PROTEIN SIAT-RELATED"/>
    <property type="match status" value="1"/>
</dbReference>
<comment type="function">
    <text evidence="7">Part of the tripartite ATP-independent periplasmic (TRAP) transport system.</text>
</comment>
<evidence type="ECO:0000256" key="7">
    <source>
        <dbReference type="RuleBase" id="RU369079"/>
    </source>
</evidence>
<feature type="transmembrane region" description="Helical" evidence="7">
    <location>
        <begin position="239"/>
        <end position="258"/>
    </location>
</feature>
<feature type="domain" description="TRAP C4-dicarboxylate transport system permease DctM subunit" evidence="8">
    <location>
        <begin position="8"/>
        <end position="415"/>
    </location>
</feature>
<evidence type="ECO:0000256" key="2">
    <source>
        <dbReference type="ARBA" id="ARBA00022475"/>
    </source>
</evidence>
<keyword evidence="5 7" id="KW-1133">Transmembrane helix</keyword>
<feature type="transmembrane region" description="Helical" evidence="7">
    <location>
        <begin position="357"/>
        <end position="383"/>
    </location>
</feature>
<comment type="caution">
    <text evidence="9">The sequence shown here is derived from an EMBL/GenBank/DDBJ whole genome shotgun (WGS) entry which is preliminary data.</text>
</comment>
<protein>
    <recommendedName>
        <fullName evidence="7">TRAP transporter large permease protein</fullName>
    </recommendedName>
</protein>